<dbReference type="RefSeq" id="WP_176757548.1">
    <property type="nucleotide sequence ID" value="NZ_FNEV01000016.1"/>
</dbReference>
<gene>
    <name evidence="2" type="ORF">SAMN04490247_3177</name>
</gene>
<keyword evidence="3" id="KW-1185">Reference proteome</keyword>
<reference evidence="3" key="1">
    <citation type="submission" date="2016-10" db="EMBL/GenBank/DDBJ databases">
        <authorList>
            <person name="Varghese N."/>
            <person name="Submissions S."/>
        </authorList>
    </citation>
    <scope>NUCLEOTIDE SEQUENCE [LARGE SCALE GENOMIC DNA]</scope>
    <source>
        <strain evidence="3">DSM 4771</strain>
    </source>
</reference>
<accession>A0A1G8WIM9</accession>
<dbReference type="EMBL" id="FNEV01000016">
    <property type="protein sequence ID" value="SDJ77515.1"/>
    <property type="molecule type" value="Genomic_DNA"/>
</dbReference>
<feature type="domain" description="Transposase putative helix-turn-helix" evidence="1">
    <location>
        <begin position="1"/>
        <end position="47"/>
    </location>
</feature>
<dbReference type="Pfam" id="PF12323">
    <property type="entry name" value="HTH_OrfB_IS605"/>
    <property type="match status" value="1"/>
</dbReference>
<evidence type="ECO:0000259" key="1">
    <source>
        <dbReference type="Pfam" id="PF12323"/>
    </source>
</evidence>
<proteinExistence type="predicted"/>
<name>A0A1G8WIM9_9BACI</name>
<evidence type="ECO:0000313" key="2">
    <source>
        <dbReference type="EMBL" id="SDJ77515.1"/>
    </source>
</evidence>
<dbReference type="AlphaFoldDB" id="A0A1G8WIM9"/>
<evidence type="ECO:0000313" key="3">
    <source>
        <dbReference type="Proteomes" id="UP000199225"/>
    </source>
</evidence>
<dbReference type="Proteomes" id="UP000199225">
    <property type="component" value="Unassembled WGS sequence"/>
</dbReference>
<protein>
    <submittedName>
        <fullName evidence="2">Helix-turn-helix domain-containing protein</fullName>
    </submittedName>
</protein>
<dbReference type="InterPro" id="IPR021027">
    <property type="entry name" value="Transposase_put_HTH"/>
</dbReference>
<dbReference type="STRING" id="86666.SAMN04490247_3177"/>
<feature type="non-terminal residue" evidence="2">
    <location>
        <position position="91"/>
    </location>
</feature>
<organism evidence="2 3">
    <name type="scientific">Salimicrobium halophilum</name>
    <dbReference type="NCBI Taxonomy" id="86666"/>
    <lineage>
        <taxon>Bacteria</taxon>
        <taxon>Bacillati</taxon>
        <taxon>Bacillota</taxon>
        <taxon>Bacilli</taxon>
        <taxon>Bacillales</taxon>
        <taxon>Bacillaceae</taxon>
        <taxon>Salimicrobium</taxon>
    </lineage>
</organism>
<sequence>MVHKAYKFRIYPNKTQEIQIAKTIGCSRFVFNHFLETWHTTYRETGKGMSYHACSKQLPALKQERPWLKDVDSIAVQTSVRHLADSFQRFF</sequence>